<keyword evidence="5 10" id="KW-0547">Nucleotide-binding</keyword>
<dbReference type="EMBL" id="LR899930">
    <property type="protein sequence ID" value="CAD7243346.1"/>
    <property type="molecule type" value="Genomic_DNA"/>
</dbReference>
<sequence>MNSLEEELTADEKEELAEAAILAGRGYKIGSLLGKGAFGEVRTASYRRYDGRVEKLACKVIDVKKLKEDFMEKFFPRELEIVRWIDHPHVVVTHSILSRRSKVYVFMEYASNGTLLAYVKKTSNIPERRVQRWFRQLASGVHYLHGHGWAHRDLKCENVLLTESNDVKIADFGFARPVRSYTGKKEKSATYCGSRAYCAPEILRGRPYDPLVSDVWSLGVILYVMMCQLMPFRNKNPKKLLREQESRTWKFPDRVLAAFSQPARALVLSILEPVPAKRMKLNAIVDQEWMKGRDSSDDDSVR</sequence>
<dbReference type="GO" id="GO:0005524">
    <property type="term" value="F:ATP binding"/>
    <property type="evidence" value="ECO:0007669"/>
    <property type="project" value="UniProtKB-UniRule"/>
</dbReference>
<keyword evidence="7 10" id="KW-0067">ATP-binding</keyword>
<keyword evidence="4" id="KW-0479">Metal-binding</keyword>
<evidence type="ECO:0000256" key="1">
    <source>
        <dbReference type="ARBA" id="ARBA00001946"/>
    </source>
</evidence>
<dbReference type="InterPro" id="IPR000719">
    <property type="entry name" value="Prot_kinase_dom"/>
</dbReference>
<dbReference type="GO" id="GO:0050321">
    <property type="term" value="F:tau-protein kinase activity"/>
    <property type="evidence" value="ECO:0007669"/>
    <property type="project" value="TreeGrafter"/>
</dbReference>
<evidence type="ECO:0000259" key="11">
    <source>
        <dbReference type="PROSITE" id="PS50011"/>
    </source>
</evidence>
<keyword evidence="8" id="KW-0460">Magnesium</keyword>
<dbReference type="SUPFAM" id="SSF56112">
    <property type="entry name" value="Protein kinase-like (PK-like)"/>
    <property type="match status" value="1"/>
</dbReference>
<organism evidence="12">
    <name type="scientific">Darwinula stevensoni</name>
    <dbReference type="NCBI Taxonomy" id="69355"/>
    <lineage>
        <taxon>Eukaryota</taxon>
        <taxon>Metazoa</taxon>
        <taxon>Ecdysozoa</taxon>
        <taxon>Arthropoda</taxon>
        <taxon>Crustacea</taxon>
        <taxon>Oligostraca</taxon>
        <taxon>Ostracoda</taxon>
        <taxon>Podocopa</taxon>
        <taxon>Podocopida</taxon>
        <taxon>Darwinulocopina</taxon>
        <taxon>Darwinuloidea</taxon>
        <taxon>Darwinulidae</taxon>
        <taxon>Darwinula</taxon>
    </lineage>
</organism>
<evidence type="ECO:0000313" key="12">
    <source>
        <dbReference type="EMBL" id="CAD7243346.1"/>
    </source>
</evidence>
<evidence type="ECO:0000256" key="10">
    <source>
        <dbReference type="PROSITE-ProRule" id="PRU10141"/>
    </source>
</evidence>
<dbReference type="GO" id="GO:0046872">
    <property type="term" value="F:metal ion binding"/>
    <property type="evidence" value="ECO:0007669"/>
    <property type="project" value="UniProtKB-KW"/>
</dbReference>
<dbReference type="Pfam" id="PF00069">
    <property type="entry name" value="Pkinase"/>
    <property type="match status" value="1"/>
</dbReference>
<dbReference type="Proteomes" id="UP000677054">
    <property type="component" value="Unassembled WGS sequence"/>
</dbReference>
<dbReference type="GO" id="GO:0005737">
    <property type="term" value="C:cytoplasm"/>
    <property type="evidence" value="ECO:0007669"/>
    <property type="project" value="TreeGrafter"/>
</dbReference>
<keyword evidence="3" id="KW-0597">Phosphoprotein</keyword>
<keyword evidence="6" id="KW-0221">Differentiation</keyword>
<evidence type="ECO:0000313" key="13">
    <source>
        <dbReference type="Proteomes" id="UP000677054"/>
    </source>
</evidence>
<feature type="domain" description="Protein kinase" evidence="11">
    <location>
        <begin position="27"/>
        <end position="290"/>
    </location>
</feature>
<dbReference type="OrthoDB" id="541276at2759"/>
<dbReference type="GO" id="GO:0000226">
    <property type="term" value="P:microtubule cytoskeleton organization"/>
    <property type="evidence" value="ECO:0007669"/>
    <property type="project" value="TreeGrafter"/>
</dbReference>
<keyword evidence="13" id="KW-1185">Reference proteome</keyword>
<dbReference type="PANTHER" id="PTHR24346">
    <property type="entry name" value="MAP/MICROTUBULE AFFINITY-REGULATING KINASE"/>
    <property type="match status" value="1"/>
</dbReference>
<dbReference type="GO" id="GO:0035556">
    <property type="term" value="P:intracellular signal transduction"/>
    <property type="evidence" value="ECO:0007669"/>
    <property type="project" value="TreeGrafter"/>
</dbReference>
<dbReference type="PROSITE" id="PS50011">
    <property type="entry name" value="PROTEIN_KINASE_DOM"/>
    <property type="match status" value="1"/>
</dbReference>
<keyword evidence="2" id="KW-0217">Developmental protein</keyword>
<reference evidence="12" key="1">
    <citation type="submission" date="2020-11" db="EMBL/GenBank/DDBJ databases">
        <authorList>
            <person name="Tran Van P."/>
        </authorList>
    </citation>
    <scope>NUCLEOTIDE SEQUENCE</scope>
</reference>
<dbReference type="InterPro" id="IPR017441">
    <property type="entry name" value="Protein_kinase_ATP_BS"/>
</dbReference>
<accession>A0A7R8XA53</accession>
<dbReference type="EMBL" id="CAJPEV010000413">
    <property type="protein sequence ID" value="CAG0885018.1"/>
    <property type="molecule type" value="Genomic_DNA"/>
</dbReference>
<dbReference type="PROSITE" id="PS00107">
    <property type="entry name" value="PROTEIN_KINASE_ATP"/>
    <property type="match status" value="1"/>
</dbReference>
<proteinExistence type="predicted"/>
<evidence type="ECO:0000256" key="4">
    <source>
        <dbReference type="ARBA" id="ARBA00022723"/>
    </source>
</evidence>
<dbReference type="PIRSF" id="PIRSF000654">
    <property type="entry name" value="Integrin-linked_kinase"/>
    <property type="match status" value="1"/>
</dbReference>
<name>A0A7R8XA53_9CRUS</name>
<dbReference type="FunFam" id="1.10.510.10:FF:000658">
    <property type="entry name" value="Protein CBG12184"/>
    <property type="match status" value="1"/>
</dbReference>
<evidence type="ECO:0000256" key="9">
    <source>
        <dbReference type="ARBA" id="ARBA00022871"/>
    </source>
</evidence>
<dbReference type="GO" id="GO:0007283">
    <property type="term" value="P:spermatogenesis"/>
    <property type="evidence" value="ECO:0007669"/>
    <property type="project" value="UniProtKB-KW"/>
</dbReference>
<dbReference type="PANTHER" id="PTHR24346:SF102">
    <property type="entry name" value="TESTIS-SPECIFIC SERINE_THREONINE-PROTEIN KINASE 1"/>
    <property type="match status" value="1"/>
</dbReference>
<dbReference type="GO" id="GO:0030154">
    <property type="term" value="P:cell differentiation"/>
    <property type="evidence" value="ECO:0007669"/>
    <property type="project" value="UniProtKB-KW"/>
</dbReference>
<feature type="binding site" evidence="10">
    <location>
        <position position="59"/>
    </location>
    <ligand>
        <name>ATP</name>
        <dbReference type="ChEBI" id="CHEBI:30616"/>
    </ligand>
</feature>
<dbReference type="AlphaFoldDB" id="A0A7R8XA53"/>
<dbReference type="SMART" id="SM00220">
    <property type="entry name" value="S_TKc"/>
    <property type="match status" value="1"/>
</dbReference>
<comment type="cofactor">
    <cofactor evidence="1">
        <name>Mg(2+)</name>
        <dbReference type="ChEBI" id="CHEBI:18420"/>
    </cofactor>
</comment>
<protein>
    <recommendedName>
        <fullName evidence="11">Protein kinase domain-containing protein</fullName>
    </recommendedName>
</protein>
<evidence type="ECO:0000256" key="3">
    <source>
        <dbReference type="ARBA" id="ARBA00022553"/>
    </source>
</evidence>
<dbReference type="InterPro" id="IPR011009">
    <property type="entry name" value="Kinase-like_dom_sf"/>
</dbReference>
<evidence type="ECO:0000256" key="2">
    <source>
        <dbReference type="ARBA" id="ARBA00022473"/>
    </source>
</evidence>
<dbReference type="Gene3D" id="1.10.510.10">
    <property type="entry name" value="Transferase(Phosphotransferase) domain 1"/>
    <property type="match status" value="1"/>
</dbReference>
<gene>
    <name evidence="12" type="ORF">DSTB1V02_LOCUS3270</name>
</gene>
<evidence type="ECO:0000256" key="5">
    <source>
        <dbReference type="ARBA" id="ARBA00022741"/>
    </source>
</evidence>
<evidence type="ECO:0000256" key="6">
    <source>
        <dbReference type="ARBA" id="ARBA00022782"/>
    </source>
</evidence>
<keyword evidence="9" id="KW-0744">Spermatogenesis</keyword>
<evidence type="ECO:0000256" key="8">
    <source>
        <dbReference type="ARBA" id="ARBA00022842"/>
    </source>
</evidence>
<evidence type="ECO:0000256" key="7">
    <source>
        <dbReference type="ARBA" id="ARBA00022840"/>
    </source>
</evidence>